<dbReference type="PANTHER" id="PTHR42709:SF6">
    <property type="entry name" value="UNDECAPRENYL PHOSPHATE TRANSPORTER A"/>
    <property type="match status" value="1"/>
</dbReference>
<proteinExistence type="inferred from homology"/>
<evidence type="ECO:0000256" key="2">
    <source>
        <dbReference type="ARBA" id="ARBA00010792"/>
    </source>
</evidence>
<protein>
    <submittedName>
        <fullName evidence="9">DedA family protein</fullName>
    </submittedName>
</protein>
<accession>A0ABV3DTK7</accession>
<evidence type="ECO:0000256" key="1">
    <source>
        <dbReference type="ARBA" id="ARBA00004651"/>
    </source>
</evidence>
<evidence type="ECO:0000256" key="7">
    <source>
        <dbReference type="SAM" id="Phobius"/>
    </source>
</evidence>
<sequence>MEAWFDPFMRFADSPWSYLLVGVMAFLDAILPIVPSETSLIACGVFATATGSPNLFLLIFVGAVGAFAGDNTAYAIGRWAEPFATRRMLSGERGKKARAQAERWLSEYGGMMIIAGRYIPGGRTAISLTAGIVDYPWSRFRKWSAIGAITWAAYATLLGYWGGAAFKDSPFKGIIAGLVAAAVMTVLIELIRRVIAWRKKRGAEQGA</sequence>
<dbReference type="InterPro" id="IPR051311">
    <property type="entry name" value="DedA_domain"/>
</dbReference>
<comment type="similarity">
    <text evidence="2">Belongs to the DedA family.</text>
</comment>
<comment type="caution">
    <text evidence="9">The sequence shown here is derived from an EMBL/GenBank/DDBJ whole genome shotgun (WGS) entry which is preliminary data.</text>
</comment>
<keyword evidence="5 7" id="KW-1133">Transmembrane helix</keyword>
<keyword evidence="3" id="KW-1003">Cell membrane</keyword>
<dbReference type="Pfam" id="PF09335">
    <property type="entry name" value="VTT_dom"/>
    <property type="match status" value="1"/>
</dbReference>
<evidence type="ECO:0000256" key="4">
    <source>
        <dbReference type="ARBA" id="ARBA00022692"/>
    </source>
</evidence>
<evidence type="ECO:0000256" key="5">
    <source>
        <dbReference type="ARBA" id="ARBA00022989"/>
    </source>
</evidence>
<comment type="subcellular location">
    <subcellularLocation>
        <location evidence="1">Cell membrane</location>
        <topology evidence="1">Multi-pass membrane protein</topology>
    </subcellularLocation>
</comment>
<dbReference type="InterPro" id="IPR032816">
    <property type="entry name" value="VTT_dom"/>
</dbReference>
<feature type="transmembrane region" description="Helical" evidence="7">
    <location>
        <begin position="55"/>
        <end position="77"/>
    </location>
</feature>
<dbReference type="Proteomes" id="UP001551482">
    <property type="component" value="Unassembled WGS sequence"/>
</dbReference>
<keyword evidence="10" id="KW-1185">Reference proteome</keyword>
<organism evidence="9 10">
    <name type="scientific">Streptodolium elevatio</name>
    <dbReference type="NCBI Taxonomy" id="3157996"/>
    <lineage>
        <taxon>Bacteria</taxon>
        <taxon>Bacillati</taxon>
        <taxon>Actinomycetota</taxon>
        <taxon>Actinomycetes</taxon>
        <taxon>Kitasatosporales</taxon>
        <taxon>Streptomycetaceae</taxon>
        <taxon>Streptodolium</taxon>
    </lineage>
</organism>
<evidence type="ECO:0000256" key="3">
    <source>
        <dbReference type="ARBA" id="ARBA00022475"/>
    </source>
</evidence>
<evidence type="ECO:0000259" key="8">
    <source>
        <dbReference type="Pfam" id="PF09335"/>
    </source>
</evidence>
<feature type="domain" description="VTT" evidence="8">
    <location>
        <begin position="34"/>
        <end position="160"/>
    </location>
</feature>
<keyword evidence="6 7" id="KW-0472">Membrane</keyword>
<dbReference type="EMBL" id="JBEZFP010000115">
    <property type="protein sequence ID" value="MEU8138229.1"/>
    <property type="molecule type" value="Genomic_DNA"/>
</dbReference>
<reference evidence="9 10" key="1">
    <citation type="submission" date="2024-06" db="EMBL/GenBank/DDBJ databases">
        <title>The Natural Products Discovery Center: Release of the First 8490 Sequenced Strains for Exploring Actinobacteria Biosynthetic Diversity.</title>
        <authorList>
            <person name="Kalkreuter E."/>
            <person name="Kautsar S.A."/>
            <person name="Yang D."/>
            <person name="Bader C.D."/>
            <person name="Teijaro C.N."/>
            <person name="Fluegel L."/>
            <person name="Davis C.M."/>
            <person name="Simpson J.R."/>
            <person name="Lauterbach L."/>
            <person name="Steele A.D."/>
            <person name="Gui C."/>
            <person name="Meng S."/>
            <person name="Li G."/>
            <person name="Viehrig K."/>
            <person name="Ye F."/>
            <person name="Su P."/>
            <person name="Kiefer A.F."/>
            <person name="Nichols A."/>
            <person name="Cepeda A.J."/>
            <person name="Yan W."/>
            <person name="Fan B."/>
            <person name="Jiang Y."/>
            <person name="Adhikari A."/>
            <person name="Zheng C.-J."/>
            <person name="Schuster L."/>
            <person name="Cowan T.M."/>
            <person name="Smanski M.J."/>
            <person name="Chevrette M.G."/>
            <person name="De Carvalho L.P.S."/>
            <person name="Shen B."/>
        </authorList>
    </citation>
    <scope>NUCLEOTIDE SEQUENCE [LARGE SCALE GENOMIC DNA]</scope>
    <source>
        <strain evidence="9 10">NPDC048946</strain>
    </source>
</reference>
<gene>
    <name evidence="9" type="ORF">AB0C36_32565</name>
</gene>
<dbReference type="PANTHER" id="PTHR42709">
    <property type="entry name" value="ALKALINE PHOSPHATASE LIKE PROTEIN"/>
    <property type="match status" value="1"/>
</dbReference>
<feature type="transmembrane region" description="Helical" evidence="7">
    <location>
        <begin position="173"/>
        <end position="191"/>
    </location>
</feature>
<evidence type="ECO:0000256" key="6">
    <source>
        <dbReference type="ARBA" id="ARBA00023136"/>
    </source>
</evidence>
<feature type="transmembrane region" description="Helical" evidence="7">
    <location>
        <begin position="16"/>
        <end position="35"/>
    </location>
</feature>
<keyword evidence="4 7" id="KW-0812">Transmembrane</keyword>
<evidence type="ECO:0000313" key="9">
    <source>
        <dbReference type="EMBL" id="MEU8138229.1"/>
    </source>
</evidence>
<name>A0ABV3DTK7_9ACTN</name>
<feature type="transmembrane region" description="Helical" evidence="7">
    <location>
        <begin position="143"/>
        <end position="161"/>
    </location>
</feature>
<dbReference type="RefSeq" id="WP_358361276.1">
    <property type="nucleotide sequence ID" value="NZ_JBEZFP010000115.1"/>
</dbReference>
<evidence type="ECO:0000313" key="10">
    <source>
        <dbReference type="Proteomes" id="UP001551482"/>
    </source>
</evidence>